<dbReference type="InterPro" id="IPR025733">
    <property type="entry name" value="PAPs_C"/>
</dbReference>
<keyword evidence="4" id="KW-1185">Reference proteome</keyword>
<evidence type="ECO:0000313" key="4">
    <source>
        <dbReference type="Proteomes" id="UP000001514"/>
    </source>
</evidence>
<dbReference type="SUPFAM" id="SSF49363">
    <property type="entry name" value="Purple acid phosphatase, N-terminal domain"/>
    <property type="match status" value="1"/>
</dbReference>
<sequence>MLPLHPITSALGRDKSTWSSGYRTSEAIPFVSYEVADHIALHKIPLFSAASTLSLSRGDVWSVAILIFVLSTVGWRDPGQIHTGSMKDLLPNTRYSYRVGHKLLDNLVVMSPIKYFKSVKTGCHIWRSGKADTITKERDDIDIIFHIGDLSYATGYISQWDQFTEQIEGMTSRVPYMTARYSTDYGLFHFCIADSEHDWREKSGQYKWIEECLPSADREKQPWLIRVLGYSMWYLASENATAEPFSRESLQFVAKEVYISNEANVYSGKFNETIRVVAGGAGGSLTPFLSPTPPWSVKRDYDYGYSKMTYCCSSTRRAWTAKFTIRNSKTCSAATPKFY</sequence>
<dbReference type="EMBL" id="GL377595">
    <property type="protein sequence ID" value="EFJ22721.1"/>
    <property type="molecule type" value="Genomic_DNA"/>
</dbReference>
<evidence type="ECO:0000256" key="1">
    <source>
        <dbReference type="ARBA" id="ARBA00022729"/>
    </source>
</evidence>
<gene>
    <name evidence="3" type="ORF">SELMODRAFT_416464</name>
</gene>
<dbReference type="STRING" id="88036.D8RZD1"/>
<dbReference type="Gramene" id="EFJ22721">
    <property type="protein sequence ID" value="EFJ22721"/>
    <property type="gene ID" value="SELMODRAFT_416464"/>
</dbReference>
<reference evidence="3 4" key="1">
    <citation type="journal article" date="2011" name="Science">
        <title>The Selaginella genome identifies genetic changes associated with the evolution of vascular plants.</title>
        <authorList>
            <person name="Banks J.A."/>
            <person name="Nishiyama T."/>
            <person name="Hasebe M."/>
            <person name="Bowman J.L."/>
            <person name="Gribskov M."/>
            <person name="dePamphilis C."/>
            <person name="Albert V.A."/>
            <person name="Aono N."/>
            <person name="Aoyama T."/>
            <person name="Ambrose B.A."/>
            <person name="Ashton N.W."/>
            <person name="Axtell M.J."/>
            <person name="Barker E."/>
            <person name="Barker M.S."/>
            <person name="Bennetzen J.L."/>
            <person name="Bonawitz N.D."/>
            <person name="Chapple C."/>
            <person name="Cheng C."/>
            <person name="Correa L.G."/>
            <person name="Dacre M."/>
            <person name="DeBarry J."/>
            <person name="Dreyer I."/>
            <person name="Elias M."/>
            <person name="Engstrom E.M."/>
            <person name="Estelle M."/>
            <person name="Feng L."/>
            <person name="Finet C."/>
            <person name="Floyd S.K."/>
            <person name="Frommer W.B."/>
            <person name="Fujita T."/>
            <person name="Gramzow L."/>
            <person name="Gutensohn M."/>
            <person name="Harholt J."/>
            <person name="Hattori M."/>
            <person name="Heyl A."/>
            <person name="Hirai T."/>
            <person name="Hiwatashi Y."/>
            <person name="Ishikawa M."/>
            <person name="Iwata M."/>
            <person name="Karol K.G."/>
            <person name="Koehler B."/>
            <person name="Kolukisaoglu U."/>
            <person name="Kubo M."/>
            <person name="Kurata T."/>
            <person name="Lalonde S."/>
            <person name="Li K."/>
            <person name="Li Y."/>
            <person name="Litt A."/>
            <person name="Lyons E."/>
            <person name="Manning G."/>
            <person name="Maruyama T."/>
            <person name="Michael T.P."/>
            <person name="Mikami K."/>
            <person name="Miyazaki S."/>
            <person name="Morinaga S."/>
            <person name="Murata T."/>
            <person name="Mueller-Roeber B."/>
            <person name="Nelson D.R."/>
            <person name="Obara M."/>
            <person name="Oguri Y."/>
            <person name="Olmstead R.G."/>
            <person name="Onodera N."/>
            <person name="Petersen B.L."/>
            <person name="Pils B."/>
            <person name="Prigge M."/>
            <person name="Rensing S.A."/>
            <person name="Riano-Pachon D.M."/>
            <person name="Roberts A.W."/>
            <person name="Sato Y."/>
            <person name="Scheller H.V."/>
            <person name="Schulz B."/>
            <person name="Schulz C."/>
            <person name="Shakirov E.V."/>
            <person name="Shibagaki N."/>
            <person name="Shinohara N."/>
            <person name="Shippen D.E."/>
            <person name="Soerensen I."/>
            <person name="Sotooka R."/>
            <person name="Sugimoto N."/>
            <person name="Sugita M."/>
            <person name="Sumikawa N."/>
            <person name="Tanurdzic M."/>
            <person name="Theissen G."/>
            <person name="Ulvskov P."/>
            <person name="Wakazuki S."/>
            <person name="Weng J.K."/>
            <person name="Willats W.W."/>
            <person name="Wipf D."/>
            <person name="Wolf P.G."/>
            <person name="Yang L."/>
            <person name="Zimmer A.D."/>
            <person name="Zhu Q."/>
            <person name="Mitros T."/>
            <person name="Hellsten U."/>
            <person name="Loque D."/>
            <person name="Otillar R."/>
            <person name="Salamov A."/>
            <person name="Schmutz J."/>
            <person name="Shapiro H."/>
            <person name="Lindquist E."/>
            <person name="Lucas S."/>
            <person name="Rokhsar D."/>
            <person name="Grigoriev I.V."/>
        </authorList>
    </citation>
    <scope>NUCLEOTIDE SEQUENCE [LARGE SCALE GENOMIC DNA]</scope>
</reference>
<feature type="domain" description="Purple acid phosphatase C-terminal" evidence="2">
    <location>
        <begin position="273"/>
        <end position="309"/>
    </location>
</feature>
<organism evidence="4">
    <name type="scientific">Selaginella moellendorffii</name>
    <name type="common">Spikemoss</name>
    <dbReference type="NCBI Taxonomy" id="88036"/>
    <lineage>
        <taxon>Eukaryota</taxon>
        <taxon>Viridiplantae</taxon>
        <taxon>Streptophyta</taxon>
        <taxon>Embryophyta</taxon>
        <taxon>Tracheophyta</taxon>
        <taxon>Lycopodiopsida</taxon>
        <taxon>Selaginellales</taxon>
        <taxon>Selaginellaceae</taxon>
        <taxon>Selaginella</taxon>
    </lineage>
</organism>
<dbReference type="GO" id="GO:0046872">
    <property type="term" value="F:metal ion binding"/>
    <property type="evidence" value="ECO:0007669"/>
    <property type="project" value="InterPro"/>
</dbReference>
<name>D8RZD1_SELML</name>
<evidence type="ECO:0000259" key="2">
    <source>
        <dbReference type="Pfam" id="PF14008"/>
    </source>
</evidence>
<evidence type="ECO:0000313" key="3">
    <source>
        <dbReference type="EMBL" id="EFJ22721.1"/>
    </source>
</evidence>
<dbReference type="SUPFAM" id="SSF56300">
    <property type="entry name" value="Metallo-dependent phosphatases"/>
    <property type="match status" value="1"/>
</dbReference>
<dbReference type="InParanoid" id="D8RZD1"/>
<dbReference type="InterPro" id="IPR029052">
    <property type="entry name" value="Metallo-depent_PP-like"/>
</dbReference>
<dbReference type="PANTHER" id="PTHR45778">
    <property type="entry name" value="PURPLE ACID PHOSPHATASE-RELATED"/>
    <property type="match status" value="1"/>
</dbReference>
<dbReference type="KEGG" id="smo:SELMODRAFT_416464"/>
<proteinExistence type="predicted"/>
<dbReference type="AlphaFoldDB" id="D8RZD1"/>
<dbReference type="InterPro" id="IPR008963">
    <property type="entry name" value="Purple_acid_Pase-like_N"/>
</dbReference>
<dbReference type="eggNOG" id="KOG1378">
    <property type="taxonomic scope" value="Eukaryota"/>
</dbReference>
<dbReference type="HOGENOM" id="CLU_013387_4_1_1"/>
<accession>D8RZD1</accession>
<protein>
    <recommendedName>
        <fullName evidence="2">Purple acid phosphatase C-terminal domain-containing protein</fullName>
    </recommendedName>
</protein>
<dbReference type="Proteomes" id="UP000001514">
    <property type="component" value="Unassembled WGS sequence"/>
</dbReference>
<dbReference type="Pfam" id="PF14008">
    <property type="entry name" value="Metallophos_C"/>
    <property type="match status" value="1"/>
</dbReference>
<dbReference type="GO" id="GO:0003993">
    <property type="term" value="F:acid phosphatase activity"/>
    <property type="evidence" value="ECO:0007669"/>
    <property type="project" value="InterPro"/>
</dbReference>
<dbReference type="PANTHER" id="PTHR45778:SF6">
    <property type="entry name" value="INACTIVE PURPLE ACID PHOSPHATASE 24-RELATED"/>
    <property type="match status" value="1"/>
</dbReference>
<dbReference type="Gene3D" id="3.60.21.10">
    <property type="match status" value="2"/>
</dbReference>
<keyword evidence="1" id="KW-0732">Signal</keyword>